<accession>A0ACB7S920</accession>
<name>A0ACB7S920_HYAAI</name>
<dbReference type="Proteomes" id="UP000821845">
    <property type="component" value="Chromosome 5"/>
</dbReference>
<comment type="caution">
    <text evidence="1">The sequence shown here is derived from an EMBL/GenBank/DDBJ whole genome shotgun (WGS) entry which is preliminary data.</text>
</comment>
<sequence>MPDEVSYLDLHRAGLFCLEHLAQDPVTQVLGMVLLVDYGGFTVDKLLFLNITLLRRGLEYLQDCMPMRLKAAHTVRQSYAFDVLFALIKPFIKKKLTERLRLHGYSFESLHAEISPMALPEEYGGQRPPLDPEECWKRVEADKDYFASCCRYGYATSHEDDVPSEPEPLLELTCL</sequence>
<organism evidence="1 2">
    <name type="scientific">Hyalomma asiaticum</name>
    <name type="common">Tick</name>
    <dbReference type="NCBI Taxonomy" id="266040"/>
    <lineage>
        <taxon>Eukaryota</taxon>
        <taxon>Metazoa</taxon>
        <taxon>Ecdysozoa</taxon>
        <taxon>Arthropoda</taxon>
        <taxon>Chelicerata</taxon>
        <taxon>Arachnida</taxon>
        <taxon>Acari</taxon>
        <taxon>Parasitiformes</taxon>
        <taxon>Ixodida</taxon>
        <taxon>Ixodoidea</taxon>
        <taxon>Ixodidae</taxon>
        <taxon>Hyalomminae</taxon>
        <taxon>Hyalomma</taxon>
    </lineage>
</organism>
<proteinExistence type="predicted"/>
<keyword evidence="2" id="KW-1185">Reference proteome</keyword>
<dbReference type="EMBL" id="CM023485">
    <property type="protein sequence ID" value="KAH6930567.1"/>
    <property type="molecule type" value="Genomic_DNA"/>
</dbReference>
<gene>
    <name evidence="1" type="ORF">HPB50_014733</name>
</gene>
<protein>
    <submittedName>
        <fullName evidence="1">Uncharacterized protein</fullName>
    </submittedName>
</protein>
<reference evidence="1" key="1">
    <citation type="submission" date="2020-05" db="EMBL/GenBank/DDBJ databases">
        <title>Large-scale comparative analyses of tick genomes elucidate their genetic diversity and vector capacities.</title>
        <authorList>
            <person name="Jia N."/>
            <person name="Wang J."/>
            <person name="Shi W."/>
            <person name="Du L."/>
            <person name="Sun Y."/>
            <person name="Zhan W."/>
            <person name="Jiang J."/>
            <person name="Wang Q."/>
            <person name="Zhang B."/>
            <person name="Ji P."/>
            <person name="Sakyi L.B."/>
            <person name="Cui X."/>
            <person name="Yuan T."/>
            <person name="Jiang B."/>
            <person name="Yang W."/>
            <person name="Lam T.T.-Y."/>
            <person name="Chang Q."/>
            <person name="Ding S."/>
            <person name="Wang X."/>
            <person name="Zhu J."/>
            <person name="Ruan X."/>
            <person name="Zhao L."/>
            <person name="Wei J."/>
            <person name="Que T."/>
            <person name="Du C."/>
            <person name="Cheng J."/>
            <person name="Dai P."/>
            <person name="Han X."/>
            <person name="Huang E."/>
            <person name="Gao Y."/>
            <person name="Liu J."/>
            <person name="Shao H."/>
            <person name="Ye R."/>
            <person name="Li L."/>
            <person name="Wei W."/>
            <person name="Wang X."/>
            <person name="Wang C."/>
            <person name="Yang T."/>
            <person name="Huo Q."/>
            <person name="Li W."/>
            <person name="Guo W."/>
            <person name="Chen H."/>
            <person name="Zhou L."/>
            <person name="Ni X."/>
            <person name="Tian J."/>
            <person name="Zhou Y."/>
            <person name="Sheng Y."/>
            <person name="Liu T."/>
            <person name="Pan Y."/>
            <person name="Xia L."/>
            <person name="Li J."/>
            <person name="Zhao F."/>
            <person name="Cao W."/>
        </authorList>
    </citation>
    <scope>NUCLEOTIDE SEQUENCE</scope>
    <source>
        <strain evidence="1">Hyas-2018</strain>
    </source>
</reference>
<evidence type="ECO:0000313" key="2">
    <source>
        <dbReference type="Proteomes" id="UP000821845"/>
    </source>
</evidence>
<evidence type="ECO:0000313" key="1">
    <source>
        <dbReference type="EMBL" id="KAH6930567.1"/>
    </source>
</evidence>